<accession>A0ABR6Z845</accession>
<reference evidence="2 3" key="1">
    <citation type="submission" date="2020-08" db="EMBL/GenBank/DDBJ databases">
        <title>Novel species isolated from subtropical streams in China.</title>
        <authorList>
            <person name="Lu H."/>
        </authorList>
    </citation>
    <scope>NUCLEOTIDE SEQUENCE [LARGE SCALE GENOMIC DNA]</scope>
    <source>
        <strain evidence="2 3">NL8W</strain>
    </source>
</reference>
<feature type="transmembrane region" description="Helical" evidence="1">
    <location>
        <begin position="74"/>
        <end position="96"/>
    </location>
</feature>
<keyword evidence="1" id="KW-0472">Membrane</keyword>
<keyword evidence="1" id="KW-0812">Transmembrane</keyword>
<gene>
    <name evidence="2" type="ORF">H8L47_08030</name>
</gene>
<evidence type="ECO:0000313" key="2">
    <source>
        <dbReference type="EMBL" id="MBC3907510.1"/>
    </source>
</evidence>
<sequence>MKGFLIVIASIFGWFGLAVLLVIGIKNLVTLQMKSYVFGVPMLAICVLAFWSFYSAYKKSREAGASSISQLYDVLAFRFCMTPLMVYACLMVPMFFI</sequence>
<dbReference type="Proteomes" id="UP000646911">
    <property type="component" value="Unassembled WGS sequence"/>
</dbReference>
<name>A0ABR6Z845_9BURK</name>
<dbReference type="EMBL" id="JACOFX010000002">
    <property type="protein sequence ID" value="MBC3907510.1"/>
    <property type="molecule type" value="Genomic_DNA"/>
</dbReference>
<feature type="transmembrane region" description="Helical" evidence="1">
    <location>
        <begin position="6"/>
        <end position="24"/>
    </location>
</feature>
<comment type="caution">
    <text evidence="2">The sequence shown here is derived from an EMBL/GenBank/DDBJ whole genome shotgun (WGS) entry which is preliminary data.</text>
</comment>
<protein>
    <submittedName>
        <fullName evidence="2">Uncharacterized protein</fullName>
    </submittedName>
</protein>
<evidence type="ECO:0000256" key="1">
    <source>
        <dbReference type="SAM" id="Phobius"/>
    </source>
</evidence>
<proteinExistence type="predicted"/>
<evidence type="ECO:0000313" key="3">
    <source>
        <dbReference type="Proteomes" id="UP000646911"/>
    </source>
</evidence>
<keyword evidence="1" id="KW-1133">Transmembrane helix</keyword>
<keyword evidence="3" id="KW-1185">Reference proteome</keyword>
<feature type="transmembrane region" description="Helical" evidence="1">
    <location>
        <begin position="36"/>
        <end position="54"/>
    </location>
</feature>
<dbReference type="RefSeq" id="WP_186953032.1">
    <property type="nucleotide sequence ID" value="NZ_JACOFX010000002.1"/>
</dbReference>
<organism evidence="2 3">
    <name type="scientific">Undibacterium umbellatum</name>
    <dbReference type="NCBI Taxonomy" id="2762300"/>
    <lineage>
        <taxon>Bacteria</taxon>
        <taxon>Pseudomonadati</taxon>
        <taxon>Pseudomonadota</taxon>
        <taxon>Betaproteobacteria</taxon>
        <taxon>Burkholderiales</taxon>
        <taxon>Oxalobacteraceae</taxon>
        <taxon>Undibacterium</taxon>
    </lineage>
</organism>